<dbReference type="SUPFAM" id="SSF52172">
    <property type="entry name" value="CheY-like"/>
    <property type="match status" value="1"/>
</dbReference>
<dbReference type="GO" id="GO:0006355">
    <property type="term" value="P:regulation of DNA-templated transcription"/>
    <property type="evidence" value="ECO:0007669"/>
    <property type="project" value="InterPro"/>
</dbReference>
<accession>A0A6J6EKF2</accession>
<feature type="domain" description="HTH luxR-type" evidence="2">
    <location>
        <begin position="90"/>
        <end position="155"/>
    </location>
</feature>
<dbReference type="PROSITE" id="PS50110">
    <property type="entry name" value="RESPONSE_REGULATORY"/>
    <property type="match status" value="1"/>
</dbReference>
<feature type="domain" description="Response regulatory" evidence="3">
    <location>
        <begin position="1"/>
        <end position="68"/>
    </location>
</feature>
<evidence type="ECO:0000259" key="2">
    <source>
        <dbReference type="PROSITE" id="PS50043"/>
    </source>
</evidence>
<dbReference type="InterPro" id="IPR039420">
    <property type="entry name" value="WalR-like"/>
</dbReference>
<dbReference type="SUPFAM" id="SSF46894">
    <property type="entry name" value="C-terminal effector domain of the bipartite response regulators"/>
    <property type="match status" value="1"/>
</dbReference>
<dbReference type="GO" id="GO:0000160">
    <property type="term" value="P:phosphorelay signal transduction system"/>
    <property type="evidence" value="ECO:0007669"/>
    <property type="project" value="InterPro"/>
</dbReference>
<sequence length="166" mass="18332">MLDIRLKGSSGLELARRLRADAPSVRILLLTGYLSDEILLEAEAIGVDGIMDKSSEPELILERLASVVTGSRRTGYMVPPEVKRRLDERGVLALLSLSRTDLEILELLGQGMTDKQISQRVFLGAQTVRNRVSRMLAVLGRENRTQLALLFSGLDESARSLIFAGR</sequence>
<dbReference type="GO" id="GO:0003677">
    <property type="term" value="F:DNA binding"/>
    <property type="evidence" value="ECO:0007669"/>
    <property type="project" value="UniProtKB-KW"/>
</dbReference>
<dbReference type="EMBL" id="CAEZTS010000050">
    <property type="protein sequence ID" value="CAB4577020.1"/>
    <property type="molecule type" value="Genomic_DNA"/>
</dbReference>
<evidence type="ECO:0000313" key="4">
    <source>
        <dbReference type="EMBL" id="CAB4577020.1"/>
    </source>
</evidence>
<evidence type="ECO:0000259" key="3">
    <source>
        <dbReference type="PROSITE" id="PS50110"/>
    </source>
</evidence>
<organism evidence="4">
    <name type="scientific">freshwater metagenome</name>
    <dbReference type="NCBI Taxonomy" id="449393"/>
    <lineage>
        <taxon>unclassified sequences</taxon>
        <taxon>metagenomes</taxon>
        <taxon>ecological metagenomes</taxon>
    </lineage>
</organism>
<name>A0A6J6EKF2_9ZZZZ</name>
<dbReference type="Gene3D" id="3.40.50.2300">
    <property type="match status" value="1"/>
</dbReference>
<reference evidence="4" key="1">
    <citation type="submission" date="2020-05" db="EMBL/GenBank/DDBJ databases">
        <authorList>
            <person name="Chiriac C."/>
            <person name="Salcher M."/>
            <person name="Ghai R."/>
            <person name="Kavagutti S V."/>
        </authorList>
    </citation>
    <scope>NUCLEOTIDE SEQUENCE</scope>
</reference>
<keyword evidence="1" id="KW-0238">DNA-binding</keyword>
<dbReference type="AlphaFoldDB" id="A0A6J6EKF2"/>
<dbReference type="Gene3D" id="1.10.10.10">
    <property type="entry name" value="Winged helix-like DNA-binding domain superfamily/Winged helix DNA-binding domain"/>
    <property type="match status" value="1"/>
</dbReference>
<dbReference type="InterPro" id="IPR000792">
    <property type="entry name" value="Tscrpt_reg_LuxR_C"/>
</dbReference>
<dbReference type="PANTHER" id="PTHR43214">
    <property type="entry name" value="TWO-COMPONENT RESPONSE REGULATOR"/>
    <property type="match status" value="1"/>
</dbReference>
<evidence type="ECO:0000256" key="1">
    <source>
        <dbReference type="ARBA" id="ARBA00023125"/>
    </source>
</evidence>
<protein>
    <submittedName>
        <fullName evidence="4">Unannotated protein</fullName>
    </submittedName>
</protein>
<dbReference type="PRINTS" id="PR00038">
    <property type="entry name" value="HTHLUXR"/>
</dbReference>
<dbReference type="PANTHER" id="PTHR43214:SF43">
    <property type="entry name" value="TWO-COMPONENT RESPONSE REGULATOR"/>
    <property type="match status" value="1"/>
</dbReference>
<dbReference type="InterPro" id="IPR016032">
    <property type="entry name" value="Sig_transdc_resp-reg_C-effctor"/>
</dbReference>
<dbReference type="InterPro" id="IPR011006">
    <property type="entry name" value="CheY-like_superfamily"/>
</dbReference>
<dbReference type="Pfam" id="PF00072">
    <property type="entry name" value="Response_reg"/>
    <property type="match status" value="1"/>
</dbReference>
<dbReference type="InterPro" id="IPR036388">
    <property type="entry name" value="WH-like_DNA-bd_sf"/>
</dbReference>
<gene>
    <name evidence="4" type="ORF">UFOPK1722_00743</name>
</gene>
<proteinExistence type="predicted"/>
<dbReference type="PROSITE" id="PS50043">
    <property type="entry name" value="HTH_LUXR_2"/>
    <property type="match status" value="1"/>
</dbReference>
<dbReference type="InterPro" id="IPR001789">
    <property type="entry name" value="Sig_transdc_resp-reg_receiver"/>
</dbReference>
<dbReference type="SMART" id="SM00421">
    <property type="entry name" value="HTH_LUXR"/>
    <property type="match status" value="1"/>
</dbReference>
<dbReference type="Pfam" id="PF00196">
    <property type="entry name" value="GerE"/>
    <property type="match status" value="1"/>
</dbReference>